<dbReference type="InterPro" id="IPR037401">
    <property type="entry name" value="SnoaL-like"/>
</dbReference>
<protein>
    <recommendedName>
        <fullName evidence="2">SnoaL-like domain-containing protein</fullName>
    </recommendedName>
</protein>
<keyword evidence="4" id="KW-1185">Reference proteome</keyword>
<dbReference type="Pfam" id="PF12680">
    <property type="entry name" value="SnoaL_2"/>
    <property type="match status" value="1"/>
</dbReference>
<comment type="caution">
    <text evidence="3">The sequence shown here is derived from an EMBL/GenBank/DDBJ whole genome shotgun (WGS) entry which is preliminary data.</text>
</comment>
<proteinExistence type="predicted"/>
<dbReference type="EMBL" id="JAVDYG010000001">
    <property type="protein sequence ID" value="MDR7364124.1"/>
    <property type="molecule type" value="Genomic_DNA"/>
</dbReference>
<feature type="domain" description="SnoaL-like" evidence="2">
    <location>
        <begin position="9"/>
        <end position="86"/>
    </location>
</feature>
<dbReference type="SUPFAM" id="SSF54427">
    <property type="entry name" value="NTF2-like"/>
    <property type="match status" value="1"/>
</dbReference>
<dbReference type="InterPro" id="IPR032710">
    <property type="entry name" value="NTF2-like_dom_sf"/>
</dbReference>
<feature type="region of interest" description="Disordered" evidence="1">
    <location>
        <begin position="93"/>
        <end position="146"/>
    </location>
</feature>
<evidence type="ECO:0000313" key="4">
    <source>
        <dbReference type="Proteomes" id="UP001183648"/>
    </source>
</evidence>
<accession>A0ABU2C0D1</accession>
<feature type="compositionally biased region" description="Basic and acidic residues" evidence="1">
    <location>
        <begin position="100"/>
        <end position="110"/>
    </location>
</feature>
<dbReference type="Proteomes" id="UP001183648">
    <property type="component" value="Unassembled WGS sequence"/>
</dbReference>
<gene>
    <name evidence="3" type="ORF">J2S63_003677</name>
</gene>
<feature type="compositionally biased region" description="Basic residues" evidence="1">
    <location>
        <begin position="116"/>
        <end position="126"/>
    </location>
</feature>
<dbReference type="RefSeq" id="WP_310305376.1">
    <property type="nucleotide sequence ID" value="NZ_BAAAPS010000005.1"/>
</dbReference>
<dbReference type="Gene3D" id="3.10.450.50">
    <property type="match status" value="1"/>
</dbReference>
<evidence type="ECO:0000313" key="3">
    <source>
        <dbReference type="EMBL" id="MDR7364124.1"/>
    </source>
</evidence>
<name>A0ABU2C0D1_9ACTN</name>
<reference evidence="3 4" key="1">
    <citation type="submission" date="2023-07" db="EMBL/GenBank/DDBJ databases">
        <title>Sequencing the genomes of 1000 actinobacteria strains.</title>
        <authorList>
            <person name="Klenk H.-P."/>
        </authorList>
    </citation>
    <scope>NUCLEOTIDE SEQUENCE [LARGE SCALE GENOMIC DNA]</scope>
    <source>
        <strain evidence="3 4">DSM 19426</strain>
    </source>
</reference>
<organism evidence="3 4">
    <name type="scientific">Nocardioides marmoribigeumensis</name>
    <dbReference type="NCBI Taxonomy" id="433649"/>
    <lineage>
        <taxon>Bacteria</taxon>
        <taxon>Bacillati</taxon>
        <taxon>Actinomycetota</taxon>
        <taxon>Actinomycetes</taxon>
        <taxon>Propionibacteriales</taxon>
        <taxon>Nocardioidaceae</taxon>
        <taxon>Nocardioides</taxon>
    </lineage>
</organism>
<sequence length="146" mass="15500">MTEPGTVAAAFRDAVIARDPEAMEAVLAEDVVFRSPAVHQPYAGRVATMVVLRSVLRVLEDFGYERAFATEDGSGHVLEFVARVGAREVQGVDMLATAEGPRDRADRPDPADVGARRGRRPHGRGHPRGDGRAGPGLIAVPLGSPP</sequence>
<evidence type="ECO:0000259" key="2">
    <source>
        <dbReference type="Pfam" id="PF12680"/>
    </source>
</evidence>
<evidence type="ECO:0000256" key="1">
    <source>
        <dbReference type="SAM" id="MobiDB-lite"/>
    </source>
</evidence>